<keyword evidence="4" id="KW-1185">Reference proteome</keyword>
<evidence type="ECO:0000313" key="3">
    <source>
        <dbReference type="EMBL" id="CAB3384511.1"/>
    </source>
</evidence>
<organism evidence="3 4">
    <name type="scientific">Cloeon dipterum</name>
    <dbReference type="NCBI Taxonomy" id="197152"/>
    <lineage>
        <taxon>Eukaryota</taxon>
        <taxon>Metazoa</taxon>
        <taxon>Ecdysozoa</taxon>
        <taxon>Arthropoda</taxon>
        <taxon>Hexapoda</taxon>
        <taxon>Insecta</taxon>
        <taxon>Pterygota</taxon>
        <taxon>Palaeoptera</taxon>
        <taxon>Ephemeroptera</taxon>
        <taxon>Pisciforma</taxon>
        <taxon>Baetidae</taxon>
        <taxon>Cloeon</taxon>
    </lineage>
</organism>
<name>A0A8S1DUL7_9INSE</name>
<dbReference type="PANTHER" id="PTHR31493:SF1">
    <property type="entry name" value="PROTEIN C19ORF12"/>
    <property type="match status" value="1"/>
</dbReference>
<comment type="caution">
    <text evidence="3">The sequence shown here is derived from an EMBL/GenBank/DDBJ whole genome shotgun (WGS) entry which is preliminary data.</text>
</comment>
<comment type="similarity">
    <text evidence="1">Belongs to the C19orf12 family.</text>
</comment>
<dbReference type="AlphaFoldDB" id="A0A8S1DUL7"/>
<dbReference type="PANTHER" id="PTHR31493">
    <property type="entry name" value="NAZO FAMILY MEMBER"/>
    <property type="match status" value="1"/>
</dbReference>
<evidence type="ECO:0000313" key="4">
    <source>
        <dbReference type="Proteomes" id="UP000494165"/>
    </source>
</evidence>
<accession>A0A8S1DUL7</accession>
<gene>
    <name evidence="3" type="ORF">CLODIP_2_CD07634</name>
</gene>
<feature type="transmembrane region" description="Helical" evidence="2">
    <location>
        <begin position="39"/>
        <end position="63"/>
    </location>
</feature>
<keyword evidence="2" id="KW-0812">Transmembrane</keyword>
<keyword evidence="2" id="KW-0472">Membrane</keyword>
<reference evidence="3 4" key="1">
    <citation type="submission" date="2020-04" db="EMBL/GenBank/DDBJ databases">
        <authorList>
            <person name="Alioto T."/>
            <person name="Alioto T."/>
            <person name="Gomez Garrido J."/>
        </authorList>
    </citation>
    <scope>NUCLEOTIDE SEQUENCE [LARGE SCALE GENOMIC DNA]</scope>
</reference>
<dbReference type="Pfam" id="PF20721">
    <property type="entry name" value="C19orf12"/>
    <property type="match status" value="1"/>
</dbReference>
<protein>
    <submittedName>
        <fullName evidence="3">Uncharacterized protein</fullName>
    </submittedName>
</protein>
<dbReference type="Proteomes" id="UP000494165">
    <property type="component" value="Unassembled WGS sequence"/>
</dbReference>
<dbReference type="OrthoDB" id="5976774at2759"/>
<proteinExistence type="inferred from homology"/>
<evidence type="ECO:0000256" key="2">
    <source>
        <dbReference type="SAM" id="Phobius"/>
    </source>
</evidence>
<dbReference type="InterPro" id="IPR033369">
    <property type="entry name" value="C19orf12"/>
</dbReference>
<sequence length="135" mass="14510">MPLDNDSLMRALSTVARSRNVMVSAQKSAKAGVIAGTSVMIGTLVAGPVGLVLGGLVGTALAFRSTGDVKPLWQVLNEDLNDDQKQQLIENITNAFRNVEYTDIAMLATLILRSSSLQDTAMRIALDYARNQITM</sequence>
<keyword evidence="2" id="KW-1133">Transmembrane helix</keyword>
<evidence type="ECO:0000256" key="1">
    <source>
        <dbReference type="ARBA" id="ARBA00029457"/>
    </source>
</evidence>
<dbReference type="EMBL" id="CADEPI010000355">
    <property type="protein sequence ID" value="CAB3384511.1"/>
    <property type="molecule type" value="Genomic_DNA"/>
</dbReference>